<sequence>MAHAKFSASGSSRWLNCPGSIRIAEMSPKQQSSVFAMQGTAAHDLAEKCLMGNLRTAASYKGAYAMVQANGAVSHFRPNADVKPDAPNVFLIDDNMIEAVDVYLELIHELRTEHPDAEEFIEARLDLSFIRPNMFGTGDYILADWTERVLYVVDYKHGQGVPVEVENNSQLKYYGVGGAHRVGGYDGYDRIVLIVVQPRCPHEDGPVRRWETTPAALRMFEQELAQGVDRAGEDDAMLSAGKHCKFCPGAGTTCPEFDRAVQREAGADFALAPIDFVADPSGDGQVEVQKELPMPLTPKQFARALEWVPIIDTWVKRVKAHAEHLMLTGEMQIPGQKVVAKKTNRKWSDFMTEEELIEEILKGDPEVKREDLFEPPKMKGPAKVEKLSKAMKAHINRVPTVEELQDPDTAPKQLVYKPEGAPTIAASSDPRAELTLSLDKGASDFAEVEVDFDKE</sequence>
<keyword evidence="3" id="KW-1185">Reference proteome</keyword>
<dbReference type="GeneID" id="26623465"/>
<dbReference type="RefSeq" id="YP_009196240.1">
    <property type="nucleotide sequence ID" value="NC_028768.1"/>
</dbReference>
<accession>A0A0B5A6Q6</accession>
<dbReference type="OrthoDB" id="3062at10239"/>
<evidence type="ECO:0000256" key="1">
    <source>
        <dbReference type="SAM" id="MobiDB-lite"/>
    </source>
</evidence>
<evidence type="ECO:0000313" key="3">
    <source>
        <dbReference type="Proteomes" id="UP000031727"/>
    </source>
</evidence>
<protein>
    <submittedName>
        <fullName evidence="2">PD-(D/E)XK nuclease superfamily protein</fullName>
    </submittedName>
</protein>
<dbReference type="Proteomes" id="UP000031727">
    <property type="component" value="Segment"/>
</dbReference>
<evidence type="ECO:0000313" key="2">
    <source>
        <dbReference type="EMBL" id="AJD82821.1"/>
    </source>
</evidence>
<reference evidence="2 3" key="1">
    <citation type="submission" date="2014-11" db="EMBL/GenBank/DDBJ databases">
        <title>Characterization and genome comparisons of three Achromobacter phages of the Siphoviridae family.</title>
        <authorList>
            <person name="Dreiseikelmann B."/>
            <person name="Bunk B."/>
            <person name="Rohde M."/>
            <person name="Wittmann J."/>
        </authorList>
    </citation>
    <scope>NUCLEOTIDE SEQUENCE [LARGE SCALE GENOMIC DNA]</scope>
</reference>
<gene>
    <name evidence="2" type="ORF">JWX_00056</name>
</gene>
<name>A0A0B5A6Q6_9CAUD</name>
<feature type="region of interest" description="Disordered" evidence="1">
    <location>
        <begin position="402"/>
        <end position="428"/>
    </location>
</feature>
<dbReference type="Pfam" id="PF10926">
    <property type="entry name" value="DUF2800"/>
    <property type="match status" value="1"/>
</dbReference>
<dbReference type="InterPro" id="IPR021229">
    <property type="entry name" value="DUF2800"/>
</dbReference>
<proteinExistence type="predicted"/>
<organism evidence="2 3">
    <name type="scientific">Achromobacter phage JWX</name>
    <dbReference type="NCBI Taxonomy" id="1589746"/>
    <lineage>
        <taxon>Viruses</taxon>
        <taxon>Duplodnaviria</taxon>
        <taxon>Heunggongvirae</taxon>
        <taxon>Uroviricota</taxon>
        <taxon>Caudoviricetes</taxon>
        <taxon>Steinhofvirus</taxon>
        <taxon>Steinhofvirus JWX</taxon>
    </lineage>
</organism>
<dbReference type="KEGG" id="vg:26623465"/>
<dbReference type="EMBL" id="KP202969">
    <property type="protein sequence ID" value="AJD82821.1"/>
    <property type="molecule type" value="Genomic_DNA"/>
</dbReference>